<keyword evidence="4" id="KW-1185">Reference proteome</keyword>
<feature type="transmembrane region" description="Helical" evidence="2">
    <location>
        <begin position="85"/>
        <end position="103"/>
    </location>
</feature>
<evidence type="ECO:0000256" key="2">
    <source>
        <dbReference type="SAM" id="Phobius"/>
    </source>
</evidence>
<dbReference type="PANTHER" id="PTHR47521">
    <property type="entry name" value="SERPENTINE RECEPTOR, CLASS E (EPSILON)-RELATED"/>
    <property type="match status" value="1"/>
</dbReference>
<feature type="non-terminal residue" evidence="3">
    <location>
        <position position="142"/>
    </location>
</feature>
<keyword evidence="2" id="KW-0812">Transmembrane</keyword>
<evidence type="ECO:0000313" key="4">
    <source>
        <dbReference type="Proteomes" id="UP001432027"/>
    </source>
</evidence>
<dbReference type="GO" id="GO:0007606">
    <property type="term" value="P:sensory perception of chemical stimulus"/>
    <property type="evidence" value="ECO:0007669"/>
    <property type="project" value="InterPro"/>
</dbReference>
<keyword evidence="2" id="KW-0472">Membrane</keyword>
<dbReference type="AlphaFoldDB" id="A0AAV5THX8"/>
<dbReference type="GO" id="GO:0016020">
    <property type="term" value="C:membrane"/>
    <property type="evidence" value="ECO:0007669"/>
    <property type="project" value="InterPro"/>
</dbReference>
<feature type="transmembrane region" description="Helical" evidence="2">
    <location>
        <begin position="123"/>
        <end position="141"/>
    </location>
</feature>
<keyword evidence="2" id="KW-1133">Transmembrane helix</keyword>
<dbReference type="EMBL" id="BTSX01000004">
    <property type="protein sequence ID" value="GMS93915.1"/>
    <property type="molecule type" value="Genomic_DNA"/>
</dbReference>
<gene>
    <name evidence="3" type="ORF">PENTCL1PPCAC_16090</name>
</gene>
<evidence type="ECO:0008006" key="5">
    <source>
        <dbReference type="Google" id="ProtNLM"/>
    </source>
</evidence>
<proteinExistence type="inferred from homology"/>
<organism evidence="3 4">
    <name type="scientific">Pristionchus entomophagus</name>
    <dbReference type="NCBI Taxonomy" id="358040"/>
    <lineage>
        <taxon>Eukaryota</taxon>
        <taxon>Metazoa</taxon>
        <taxon>Ecdysozoa</taxon>
        <taxon>Nematoda</taxon>
        <taxon>Chromadorea</taxon>
        <taxon>Rhabditida</taxon>
        <taxon>Rhabditina</taxon>
        <taxon>Diplogasteromorpha</taxon>
        <taxon>Diplogasteroidea</taxon>
        <taxon>Neodiplogasteridae</taxon>
        <taxon>Pristionchus</taxon>
    </lineage>
</organism>
<dbReference type="PANTHER" id="PTHR47521:SF7">
    <property type="entry name" value="SERPENTINE RECEPTOR CLASS EPSILON-6"/>
    <property type="match status" value="1"/>
</dbReference>
<evidence type="ECO:0000313" key="3">
    <source>
        <dbReference type="EMBL" id="GMS93915.1"/>
    </source>
</evidence>
<reference evidence="3" key="1">
    <citation type="submission" date="2023-10" db="EMBL/GenBank/DDBJ databases">
        <title>Genome assembly of Pristionchus species.</title>
        <authorList>
            <person name="Yoshida K."/>
            <person name="Sommer R.J."/>
        </authorList>
    </citation>
    <scope>NUCLEOTIDE SEQUENCE</scope>
    <source>
        <strain evidence="3">RS0144</strain>
    </source>
</reference>
<dbReference type="Proteomes" id="UP001432027">
    <property type="component" value="Unassembled WGS sequence"/>
</dbReference>
<name>A0AAV5THX8_9BILA</name>
<accession>A0AAV5THX8</accession>
<protein>
    <recommendedName>
        <fullName evidence="5">G protein-coupled receptor</fullName>
    </recommendedName>
</protein>
<dbReference type="InterPro" id="IPR052860">
    <property type="entry name" value="NRL-GPCR1"/>
</dbReference>
<comment type="similarity">
    <text evidence="1">Belongs to the nematode receptor-like protein sre family.</text>
</comment>
<feature type="transmembrane region" description="Helical" evidence="2">
    <location>
        <begin position="6"/>
        <end position="24"/>
    </location>
</feature>
<dbReference type="InterPro" id="IPR004151">
    <property type="entry name" value="7TM_GPCR_serpentine_rcpt_Sre"/>
</dbReference>
<sequence length="142" mass="16692">MCLIIIGNILGFCVLFGELVTLLLKKLKFVEIITDIQSIYYFAIYRYNRREMVKMKRGAEIHRYSVAKSFQFKENIKLLETFSNIARPLIFVCAPPFIFYPIYAFVPANIGYDELRYFSVAMYDLWLSIACLVVVWALPIYE</sequence>
<comment type="caution">
    <text evidence="3">The sequence shown here is derived from an EMBL/GenBank/DDBJ whole genome shotgun (WGS) entry which is preliminary data.</text>
</comment>
<dbReference type="Pfam" id="PF03125">
    <property type="entry name" value="Sre"/>
    <property type="match status" value="1"/>
</dbReference>
<evidence type="ECO:0000256" key="1">
    <source>
        <dbReference type="ARBA" id="ARBA00006803"/>
    </source>
</evidence>